<organism evidence="1 2">
    <name type="scientific">Xanthomonas codiaei</name>
    <dbReference type="NCBI Taxonomy" id="56463"/>
    <lineage>
        <taxon>Bacteria</taxon>
        <taxon>Pseudomonadati</taxon>
        <taxon>Pseudomonadota</taxon>
        <taxon>Gammaproteobacteria</taxon>
        <taxon>Lysobacterales</taxon>
        <taxon>Lysobacteraceae</taxon>
        <taxon>Xanthomonas</taxon>
    </lineage>
</organism>
<dbReference type="RefSeq" id="WP_146091939.1">
    <property type="nucleotide sequence ID" value="NZ_JBJGBS010000014.1"/>
</dbReference>
<keyword evidence="2" id="KW-1185">Reference proteome</keyword>
<comment type="caution">
    <text evidence="1">The sequence shown here is derived from an EMBL/GenBank/DDBJ whole genome shotgun (WGS) entry which is preliminary data.</text>
</comment>
<gene>
    <name evidence="1" type="ORF">ACI6Q5_05335</name>
</gene>
<reference evidence="1 2" key="1">
    <citation type="submission" date="2024-11" db="EMBL/GenBank/DDBJ databases">
        <title>Genome sequencing of Xanthomonas codiaei.</title>
        <authorList>
            <person name="Studholme D.J."/>
        </authorList>
    </citation>
    <scope>NUCLEOTIDE SEQUENCE [LARGE SCALE GENOMIC DNA]</scope>
    <source>
        <strain evidence="1 2">NCPPB 4350</strain>
    </source>
</reference>
<proteinExistence type="predicted"/>
<name>A0ABW9MI95_9XANT</name>
<sequence>MNTSNAPRSQALSALIMQAVVTSRMQWQEYAHAVVEHYHSSVDVADRVVDFHVASTAAQHEKAARLNTQTVRRLLSGEIRMPVDIEEALLMALPQEQRADVLTDLLARMGLMYARRPPHATDVVGQVGTPCELMRCAADAVQAIVPMLEDNHRIGPEDQQHFADALHAINDVQSACITLTAQIADAMPHTERARVLKAVQG</sequence>
<dbReference type="Proteomes" id="UP001637990">
    <property type="component" value="Unassembled WGS sequence"/>
</dbReference>
<evidence type="ECO:0008006" key="3">
    <source>
        <dbReference type="Google" id="ProtNLM"/>
    </source>
</evidence>
<dbReference type="EMBL" id="JBJGBS010000014">
    <property type="protein sequence ID" value="MFO3704405.1"/>
    <property type="molecule type" value="Genomic_DNA"/>
</dbReference>
<evidence type="ECO:0000313" key="2">
    <source>
        <dbReference type="Proteomes" id="UP001637990"/>
    </source>
</evidence>
<protein>
    <recommendedName>
        <fullName evidence="3">Transcriptional regulator</fullName>
    </recommendedName>
</protein>
<accession>A0ABW9MI95</accession>
<evidence type="ECO:0000313" key="1">
    <source>
        <dbReference type="EMBL" id="MFO3704405.1"/>
    </source>
</evidence>